<name>A0ACA6AVT4_EHRCJ</name>
<gene>
    <name evidence="1" type="ordered locus">Ecaj_0430</name>
</gene>
<protein>
    <submittedName>
        <fullName evidence="1">Uncharacterized protein</fullName>
    </submittedName>
</protein>
<organism evidence="1 2">
    <name type="scientific">Ehrlichia canis (strain Jake)</name>
    <dbReference type="NCBI Taxonomy" id="269484"/>
    <lineage>
        <taxon>Bacteria</taxon>
        <taxon>Pseudomonadati</taxon>
        <taxon>Pseudomonadota</taxon>
        <taxon>Alphaproteobacteria</taxon>
        <taxon>Rickettsiales</taxon>
        <taxon>Anaplasmataceae</taxon>
        <taxon>Ehrlichia</taxon>
    </lineage>
</organism>
<evidence type="ECO:0000313" key="2">
    <source>
        <dbReference type="Proteomes" id="UP000000435"/>
    </source>
</evidence>
<dbReference type="Proteomes" id="UP000000435">
    <property type="component" value="Chromosome"/>
</dbReference>
<sequence>MSKVKIDPNIYCIGNTVESTNRLQVHVSNKRHNRTQVQPIGNSLFLLKARFPSGLVKNDSHLRSIYALSNKEKEELSIAANLYCLVKKDALAEFNILKEKILNKEQKYINYFINYGNIVFANLTIDSNPKSQYNEHFALQNIAQLDADFIVEQEQNTTLSIPKSRMRIGKLDTIEEENSNLLT</sequence>
<proteinExistence type="predicted"/>
<reference evidence="2" key="1">
    <citation type="journal article" date="2006" name="J. Bacteriol.">
        <title>The genome of the obligately intracellular bacterium Ehrlichia canis reveals themes of complex membrane structure and immune evasion strategies.</title>
        <authorList>
            <person name="Mavromatis K."/>
            <person name="Doyle C.K."/>
            <person name="Lykidis A."/>
            <person name="Ivanova N."/>
            <person name="Francino M.P."/>
            <person name="Chain P."/>
            <person name="Shin M."/>
            <person name="Malfatti S."/>
            <person name="Larimer F."/>
            <person name="Copeland A."/>
            <person name="Detter J.C."/>
            <person name="Land M."/>
            <person name="Richardson P.M."/>
            <person name="Yu X.J."/>
            <person name="Walker D.H."/>
            <person name="McBride J.W."/>
            <person name="Kyrpides N.C."/>
        </authorList>
    </citation>
    <scope>NUCLEOTIDE SEQUENCE [LARGE SCALE GENOMIC DNA]</scope>
    <source>
        <strain evidence="2">Jake</strain>
    </source>
</reference>
<dbReference type="EMBL" id="CP000107">
    <property type="protein sequence ID" value="AAZ68472.1"/>
    <property type="molecule type" value="Genomic_DNA"/>
</dbReference>
<accession>A0ACA6AVT4</accession>
<keyword evidence="2" id="KW-1185">Reference proteome</keyword>
<evidence type="ECO:0000313" key="1">
    <source>
        <dbReference type="EMBL" id="AAZ68472.1"/>
    </source>
</evidence>